<organism evidence="11 12">
    <name type="scientific">Fulvivirga sediminis</name>
    <dbReference type="NCBI Taxonomy" id="2803949"/>
    <lineage>
        <taxon>Bacteria</taxon>
        <taxon>Pseudomonadati</taxon>
        <taxon>Bacteroidota</taxon>
        <taxon>Cytophagia</taxon>
        <taxon>Cytophagales</taxon>
        <taxon>Fulvivirgaceae</taxon>
        <taxon>Fulvivirga</taxon>
    </lineage>
</organism>
<dbReference type="GO" id="GO:0008654">
    <property type="term" value="P:phospholipid biosynthetic process"/>
    <property type="evidence" value="ECO:0007669"/>
    <property type="project" value="UniProtKB-KW"/>
</dbReference>
<dbReference type="AlphaFoldDB" id="A0A937K194"/>
<dbReference type="Proteomes" id="UP000659388">
    <property type="component" value="Unassembled WGS sequence"/>
</dbReference>
<evidence type="ECO:0000256" key="10">
    <source>
        <dbReference type="HAMAP-Rule" id="MF_00019"/>
    </source>
</evidence>
<dbReference type="SUPFAM" id="SSF53659">
    <property type="entry name" value="Isocitrate/Isopropylmalate dehydrogenase-like"/>
    <property type="match status" value="1"/>
</dbReference>
<dbReference type="RefSeq" id="WP_202244211.1">
    <property type="nucleotide sequence ID" value="NZ_JAESIY010000005.1"/>
</dbReference>
<dbReference type="EC" id="2.3.1.274" evidence="8 10"/>
<comment type="similarity">
    <text evidence="10">Belongs to the PlsX family.</text>
</comment>
<comment type="caution">
    <text evidence="11">The sequence shown here is derived from an EMBL/GenBank/DDBJ whole genome shotgun (WGS) entry which is preliminary data.</text>
</comment>
<evidence type="ECO:0000256" key="5">
    <source>
        <dbReference type="ARBA" id="ARBA00023098"/>
    </source>
</evidence>
<name>A0A937K194_9BACT</name>
<comment type="subunit">
    <text evidence="9 10">Homodimer. Probably interacts with PlsY.</text>
</comment>
<evidence type="ECO:0000256" key="4">
    <source>
        <dbReference type="ARBA" id="ARBA00022679"/>
    </source>
</evidence>
<keyword evidence="4 10" id="KW-0808">Transferase</keyword>
<dbReference type="PANTHER" id="PTHR30100">
    <property type="entry name" value="FATTY ACID/PHOSPHOLIPID SYNTHESIS PROTEIN PLSX"/>
    <property type="match status" value="1"/>
</dbReference>
<dbReference type="GO" id="GO:0005737">
    <property type="term" value="C:cytoplasm"/>
    <property type="evidence" value="ECO:0007669"/>
    <property type="project" value="UniProtKB-SubCell"/>
</dbReference>
<evidence type="ECO:0000256" key="8">
    <source>
        <dbReference type="ARBA" id="ARBA00024069"/>
    </source>
</evidence>
<reference evidence="11" key="1">
    <citation type="submission" date="2021-01" db="EMBL/GenBank/DDBJ databases">
        <title>Fulvivirga kasyanovii gen. nov., sp nov., a novel member of the phylum Bacteroidetes isolated from seawater in a mussel farm.</title>
        <authorList>
            <person name="Zhao L.-H."/>
            <person name="Wang Z.-J."/>
        </authorList>
    </citation>
    <scope>NUCLEOTIDE SEQUENCE</scope>
    <source>
        <strain evidence="11">2943</strain>
    </source>
</reference>
<protein>
    <recommendedName>
        <fullName evidence="8 10">Phosphate acyltransferase</fullName>
        <ecNumber evidence="8 10">2.3.1.274</ecNumber>
    </recommendedName>
    <alternativeName>
        <fullName evidence="10">Acyl-ACP phosphotransacylase</fullName>
    </alternativeName>
    <alternativeName>
        <fullName evidence="10">Acyl-[acyl-carrier-protein]--phosphate acyltransferase</fullName>
    </alternativeName>
    <alternativeName>
        <fullName evidence="10">Phosphate-acyl-ACP acyltransferase</fullName>
    </alternativeName>
</protein>
<dbReference type="PANTHER" id="PTHR30100:SF1">
    <property type="entry name" value="PHOSPHATE ACYLTRANSFERASE"/>
    <property type="match status" value="1"/>
</dbReference>
<keyword evidence="3 10" id="KW-0444">Lipid biosynthesis</keyword>
<keyword evidence="6 10" id="KW-0594">Phospholipid biosynthesis</keyword>
<dbReference type="NCBIfam" id="TIGR00182">
    <property type="entry name" value="plsX"/>
    <property type="match status" value="1"/>
</dbReference>
<keyword evidence="12" id="KW-1185">Reference proteome</keyword>
<keyword evidence="2 10" id="KW-0963">Cytoplasm</keyword>
<evidence type="ECO:0000313" key="11">
    <source>
        <dbReference type="EMBL" id="MBL3656412.1"/>
    </source>
</evidence>
<comment type="function">
    <text evidence="10">Catalyzes the reversible formation of acyl-phosphate (acyl-PO(4)) from acyl-[acyl-carrier-protein] (acyl-ACP). This enzyme utilizes acyl-ACP as fatty acyl donor, but not acyl-CoA.</text>
</comment>
<accession>A0A937K194</accession>
<comment type="subcellular location">
    <subcellularLocation>
        <location evidence="10">Cytoplasm</location>
    </subcellularLocation>
    <text evidence="10">Associated with the membrane possibly through PlsY.</text>
</comment>
<keyword evidence="5 10" id="KW-0443">Lipid metabolism</keyword>
<comment type="catalytic activity">
    <reaction evidence="1 10">
        <text>a fatty acyl-[ACP] + phosphate = an acyl phosphate + holo-[ACP]</text>
        <dbReference type="Rhea" id="RHEA:42292"/>
        <dbReference type="Rhea" id="RHEA-COMP:9685"/>
        <dbReference type="Rhea" id="RHEA-COMP:14125"/>
        <dbReference type="ChEBI" id="CHEBI:43474"/>
        <dbReference type="ChEBI" id="CHEBI:59918"/>
        <dbReference type="ChEBI" id="CHEBI:64479"/>
        <dbReference type="ChEBI" id="CHEBI:138651"/>
        <dbReference type="EC" id="2.3.1.274"/>
    </reaction>
</comment>
<dbReference type="GO" id="GO:0006633">
    <property type="term" value="P:fatty acid biosynthetic process"/>
    <property type="evidence" value="ECO:0007669"/>
    <property type="project" value="UniProtKB-UniRule"/>
</dbReference>
<evidence type="ECO:0000256" key="7">
    <source>
        <dbReference type="ARBA" id="ARBA00023264"/>
    </source>
</evidence>
<dbReference type="EMBL" id="JAESIY010000005">
    <property type="protein sequence ID" value="MBL3656412.1"/>
    <property type="molecule type" value="Genomic_DNA"/>
</dbReference>
<gene>
    <name evidence="10 11" type="primary">plsX</name>
    <name evidence="11" type="ORF">JL102_09745</name>
</gene>
<dbReference type="Pfam" id="PF02504">
    <property type="entry name" value="FA_synthesis"/>
    <property type="match status" value="1"/>
</dbReference>
<dbReference type="Gene3D" id="3.40.718.10">
    <property type="entry name" value="Isopropylmalate Dehydrogenase"/>
    <property type="match status" value="1"/>
</dbReference>
<dbReference type="PIRSF" id="PIRSF002465">
    <property type="entry name" value="Phsphlp_syn_PlsX"/>
    <property type="match status" value="1"/>
</dbReference>
<keyword evidence="7 10" id="KW-1208">Phospholipid metabolism</keyword>
<evidence type="ECO:0000256" key="1">
    <source>
        <dbReference type="ARBA" id="ARBA00001232"/>
    </source>
</evidence>
<evidence type="ECO:0000256" key="2">
    <source>
        <dbReference type="ARBA" id="ARBA00022490"/>
    </source>
</evidence>
<evidence type="ECO:0000256" key="9">
    <source>
        <dbReference type="ARBA" id="ARBA00046608"/>
    </source>
</evidence>
<proteinExistence type="inferred from homology"/>
<evidence type="ECO:0000313" key="12">
    <source>
        <dbReference type="Proteomes" id="UP000659388"/>
    </source>
</evidence>
<dbReference type="InterPro" id="IPR003664">
    <property type="entry name" value="FA_synthesis"/>
</dbReference>
<comment type="pathway">
    <text evidence="10">Lipid metabolism; phospholipid metabolism.</text>
</comment>
<evidence type="ECO:0000256" key="3">
    <source>
        <dbReference type="ARBA" id="ARBA00022516"/>
    </source>
</evidence>
<evidence type="ECO:0000256" key="6">
    <source>
        <dbReference type="ARBA" id="ARBA00023209"/>
    </source>
</evidence>
<dbReference type="InterPro" id="IPR012281">
    <property type="entry name" value="Phospholipid_synth_PlsX-like"/>
</dbReference>
<keyword evidence="11" id="KW-0012">Acyltransferase</keyword>
<dbReference type="GO" id="GO:0043811">
    <property type="term" value="F:phosphate:acyl-[acyl carrier protein] acyltransferase activity"/>
    <property type="evidence" value="ECO:0007669"/>
    <property type="project" value="UniProtKB-UniRule"/>
</dbReference>
<sequence>MKIALDAMGGDFAPDCTVLGAKLASQEISDDIKIVLIGKEDLLKAKLKEYDVTSPSIEIFHADEVIEMGEHPTKALSQKPTASIPVGYGLLKSGAVNAFCSAGNTGAMHVGAMFTIKAIEGIIRPGIAGFVPKESGGFGVIMDVGANADCKPDVLYQFGEIGSLYAKHVLEIDDPKVGLMNLGEEEQKGTLLTQAAYQLFKLSKKFNFIGNIEGRDLFNEKADVIVCDGFTGNVILKMAETFYDLLEKRNIKNEFFDSFNYEAIGGSPILGINGNVVIGHGVSSAEAIKNMTLLAIKMAETNIHLKIKDHLGD</sequence>
<dbReference type="HAMAP" id="MF_00019">
    <property type="entry name" value="PlsX"/>
    <property type="match status" value="1"/>
</dbReference>